<dbReference type="SUPFAM" id="SSF54593">
    <property type="entry name" value="Glyoxalase/Bleomycin resistance protein/Dihydroxybiphenyl dioxygenase"/>
    <property type="match status" value="1"/>
</dbReference>
<dbReference type="NCBIfam" id="NF041414">
    <property type="entry name" value="ArsI_CadI_VOC"/>
    <property type="match status" value="1"/>
</dbReference>
<organism evidence="2 3">
    <name type="scientific">Hahella chejuensis (strain KCTC 2396)</name>
    <dbReference type="NCBI Taxonomy" id="349521"/>
    <lineage>
        <taxon>Bacteria</taxon>
        <taxon>Pseudomonadati</taxon>
        <taxon>Pseudomonadota</taxon>
        <taxon>Gammaproteobacteria</taxon>
        <taxon>Oceanospirillales</taxon>
        <taxon>Hahellaceae</taxon>
        <taxon>Hahella</taxon>
    </lineage>
</organism>
<dbReference type="eggNOG" id="COG0346">
    <property type="taxonomic scope" value="Bacteria"/>
</dbReference>
<dbReference type="PANTHER" id="PTHR41294">
    <property type="entry name" value="CADMIUM-INDUCED PROTEIN CADI"/>
    <property type="match status" value="1"/>
</dbReference>
<dbReference type="RefSeq" id="WP_011398416.1">
    <property type="nucleotide sequence ID" value="NC_007645.1"/>
</dbReference>
<dbReference type="InterPro" id="IPR052393">
    <property type="entry name" value="Cadmium-induced_rsp"/>
</dbReference>
<reference evidence="2 3" key="1">
    <citation type="journal article" date="2005" name="Nucleic Acids Res.">
        <title>Genomic blueprint of Hahella chejuensis, a marine microbe producing an algicidal agent.</title>
        <authorList>
            <person name="Jeong H."/>
            <person name="Yim J.H."/>
            <person name="Lee C."/>
            <person name="Choi S.-H."/>
            <person name="Park Y.K."/>
            <person name="Yoon S.H."/>
            <person name="Hur C.-G."/>
            <person name="Kang H.-Y."/>
            <person name="Kim D."/>
            <person name="Lee H.H."/>
            <person name="Park K.H."/>
            <person name="Park S.-H."/>
            <person name="Park H.-S."/>
            <person name="Lee H.K."/>
            <person name="Oh T.K."/>
            <person name="Kim J.F."/>
        </authorList>
    </citation>
    <scope>NUCLEOTIDE SEQUENCE [LARGE SCALE GENOMIC DNA]</scope>
    <source>
        <strain evidence="2 3">KCTC 2396</strain>
    </source>
</reference>
<accession>Q2SDC3</accession>
<dbReference type="InterPro" id="IPR049789">
    <property type="entry name" value="ArsI/CadI-like"/>
</dbReference>
<evidence type="ECO:0000259" key="1">
    <source>
        <dbReference type="PROSITE" id="PS51819"/>
    </source>
</evidence>
<gene>
    <name evidence="2" type="ordered locus">HCH_04652</name>
</gene>
<dbReference type="PROSITE" id="PS51819">
    <property type="entry name" value="VOC"/>
    <property type="match status" value="1"/>
</dbReference>
<sequence length="156" mass="17496">MKRLHVHLSVKDLQSSVRFYSHLFAAEPTILKDDYAKWELNDPRVNFAISNRSAQQGLDHLGIQAENETELDQVREMMENAGRPMTEEEGTACCYARSNKHWTIDPDGVAWEAFHSLEAIPTYGDKSVAKQEAMASTAEQSCCVSTIKPDSARSCC</sequence>
<dbReference type="OrthoDB" id="9789608at2"/>
<evidence type="ECO:0000313" key="3">
    <source>
        <dbReference type="Proteomes" id="UP000000238"/>
    </source>
</evidence>
<dbReference type="AlphaFoldDB" id="Q2SDC3"/>
<dbReference type="EMBL" id="CP000155">
    <property type="protein sequence ID" value="ABC31351.1"/>
    <property type="molecule type" value="Genomic_DNA"/>
</dbReference>
<dbReference type="InterPro" id="IPR037523">
    <property type="entry name" value="VOC_core"/>
</dbReference>
<keyword evidence="2" id="KW-0456">Lyase</keyword>
<dbReference type="KEGG" id="hch:HCH_04652"/>
<dbReference type="InterPro" id="IPR004360">
    <property type="entry name" value="Glyas_Fos-R_dOase_dom"/>
</dbReference>
<dbReference type="InterPro" id="IPR029068">
    <property type="entry name" value="Glyas_Bleomycin-R_OHBP_Dase"/>
</dbReference>
<dbReference type="GO" id="GO:0016829">
    <property type="term" value="F:lyase activity"/>
    <property type="evidence" value="ECO:0007669"/>
    <property type="project" value="UniProtKB-KW"/>
</dbReference>
<name>Q2SDC3_HAHCH</name>
<dbReference type="Gene3D" id="3.10.180.10">
    <property type="entry name" value="2,3-Dihydroxybiphenyl 1,2-Dioxygenase, domain 1"/>
    <property type="match status" value="1"/>
</dbReference>
<dbReference type="PANTHER" id="PTHR41294:SF1">
    <property type="entry name" value="CADMIUM-INDUCED PROTEIN CADI"/>
    <property type="match status" value="1"/>
</dbReference>
<proteinExistence type="predicted"/>
<dbReference type="HOGENOM" id="CLU_125391_0_0_6"/>
<dbReference type="Proteomes" id="UP000000238">
    <property type="component" value="Chromosome"/>
</dbReference>
<evidence type="ECO:0000313" key="2">
    <source>
        <dbReference type="EMBL" id="ABC31351.1"/>
    </source>
</evidence>
<dbReference type="GO" id="GO:0046686">
    <property type="term" value="P:response to cadmium ion"/>
    <property type="evidence" value="ECO:0007669"/>
    <property type="project" value="TreeGrafter"/>
</dbReference>
<protein>
    <submittedName>
        <fullName evidence="2">Lactoylglutathione lyase</fullName>
    </submittedName>
</protein>
<feature type="domain" description="VOC" evidence="1">
    <location>
        <begin position="2"/>
        <end position="116"/>
    </location>
</feature>
<dbReference type="Pfam" id="PF00903">
    <property type="entry name" value="Glyoxalase"/>
    <property type="match status" value="1"/>
</dbReference>
<keyword evidence="3" id="KW-1185">Reference proteome</keyword>
<dbReference type="STRING" id="349521.HCH_04652"/>